<dbReference type="KEGG" id="acp:A2cp1_0343"/>
<dbReference type="HOGENOM" id="CLU_064054_1_1_7"/>
<gene>
    <name evidence="1" type="ordered locus">A2cp1_0343</name>
</gene>
<reference evidence="1" key="1">
    <citation type="submission" date="2009-01" db="EMBL/GenBank/DDBJ databases">
        <title>Complete sequence of Anaeromyxobacter dehalogenans 2CP-1.</title>
        <authorList>
            <consortium name="US DOE Joint Genome Institute"/>
            <person name="Lucas S."/>
            <person name="Copeland A."/>
            <person name="Lapidus A."/>
            <person name="Glavina del Rio T."/>
            <person name="Dalin E."/>
            <person name="Tice H."/>
            <person name="Bruce D."/>
            <person name="Goodwin L."/>
            <person name="Pitluck S."/>
            <person name="Saunders E."/>
            <person name="Brettin T."/>
            <person name="Detter J.C."/>
            <person name="Han C."/>
            <person name="Larimer F."/>
            <person name="Land M."/>
            <person name="Hauser L."/>
            <person name="Kyrpides N."/>
            <person name="Ovchinnikova G."/>
            <person name="Beliaev A.S."/>
            <person name="Richardson P."/>
        </authorList>
    </citation>
    <scope>NUCLEOTIDE SEQUENCE</scope>
    <source>
        <strain evidence="1">2CP-1</strain>
    </source>
</reference>
<evidence type="ECO:0000313" key="2">
    <source>
        <dbReference type="Proteomes" id="UP000007089"/>
    </source>
</evidence>
<proteinExistence type="predicted"/>
<dbReference type="RefSeq" id="WP_012631757.1">
    <property type="nucleotide sequence ID" value="NC_011891.1"/>
</dbReference>
<accession>B8J9Z9</accession>
<dbReference type="Proteomes" id="UP000007089">
    <property type="component" value="Chromosome"/>
</dbReference>
<keyword evidence="2" id="KW-1185">Reference proteome</keyword>
<dbReference type="EMBL" id="CP001359">
    <property type="protein sequence ID" value="ACL63702.1"/>
    <property type="molecule type" value="Genomic_DNA"/>
</dbReference>
<protein>
    <submittedName>
        <fullName evidence="1">Uncharacterized protein</fullName>
    </submittedName>
</protein>
<organism evidence="1 2">
    <name type="scientific">Anaeromyxobacter dehalogenans (strain ATCC BAA-258 / DSM 21875 / 2CP-1)</name>
    <dbReference type="NCBI Taxonomy" id="455488"/>
    <lineage>
        <taxon>Bacteria</taxon>
        <taxon>Pseudomonadati</taxon>
        <taxon>Myxococcota</taxon>
        <taxon>Myxococcia</taxon>
        <taxon>Myxococcales</taxon>
        <taxon>Cystobacterineae</taxon>
        <taxon>Anaeromyxobacteraceae</taxon>
        <taxon>Anaeromyxobacter</taxon>
    </lineage>
</organism>
<dbReference type="AlphaFoldDB" id="B8J9Z9"/>
<sequence>MIGWITVLALAATVALVGVRRARFAREVAAEARSLWALREDAPPARLDPGALPAPVRRYLEVAGALEATPLAAARLRHGGSFRPALDGAWRPIRGVQYLAAEPPGFVWWGRVRLAPGVEVAARDRSAGGEGGMRIALASALVMADLSGPELDAGALQRLLAELVWLPTALLDARHVAWLPRDASSARARLRVGGREVEVTFHFGGDGLPERITALRYRDVKGRGVLTPWTGRCADWRQVGGVRVPFRLEASWELDGRDQPYARFEVERLEHGVPQPF</sequence>
<name>B8J9Z9_ANAD2</name>
<dbReference type="InterPro" id="IPR046674">
    <property type="entry name" value="DUF6544"/>
</dbReference>
<dbReference type="Pfam" id="PF20181">
    <property type="entry name" value="DUF6544"/>
    <property type="match status" value="1"/>
</dbReference>
<evidence type="ECO:0000313" key="1">
    <source>
        <dbReference type="EMBL" id="ACL63702.1"/>
    </source>
</evidence>